<feature type="domain" description="Core-binding (CB)" evidence="11">
    <location>
        <begin position="9"/>
        <end position="111"/>
    </location>
</feature>
<evidence type="ECO:0000256" key="2">
    <source>
        <dbReference type="ARBA" id="ARBA00022490"/>
    </source>
</evidence>
<dbReference type="SUPFAM" id="SSF56349">
    <property type="entry name" value="DNA breaking-rejoining enzymes"/>
    <property type="match status" value="1"/>
</dbReference>
<evidence type="ECO:0000256" key="4">
    <source>
        <dbReference type="ARBA" id="ARBA00022829"/>
    </source>
</evidence>
<feature type="active site" evidence="9">
    <location>
        <position position="268"/>
    </location>
</feature>
<keyword evidence="2 9" id="KW-0963">Cytoplasm</keyword>
<dbReference type="Proteomes" id="UP000002774">
    <property type="component" value="Chromosome"/>
</dbReference>
<comment type="function">
    <text evidence="9">Site-specific tyrosine recombinase, which acts by catalyzing the cutting and rejoining of the recombining DNA molecules. The XerC-XerD complex is essential to convert dimers of the bacterial chromosome into monomers to permit their segregation at cell division. It also contributes to the segregational stability of plasmids.</text>
</comment>
<feature type="active site" description="O-(3'-phospho-DNA)-tyrosine intermediate" evidence="9">
    <location>
        <position position="303"/>
    </location>
</feature>
<evidence type="ECO:0000259" key="11">
    <source>
        <dbReference type="PROSITE" id="PS51900"/>
    </source>
</evidence>
<dbReference type="InterPro" id="IPR044068">
    <property type="entry name" value="CB"/>
</dbReference>
<evidence type="ECO:0000256" key="8">
    <source>
        <dbReference type="ARBA" id="ARBA00023306"/>
    </source>
</evidence>
<keyword evidence="7 9" id="KW-0233">DNA recombination</keyword>
<dbReference type="InterPro" id="IPR023009">
    <property type="entry name" value="Tyrosine_recombinase_XerC/XerD"/>
</dbReference>
<dbReference type="AlphaFoldDB" id="H1Y0G6"/>
<dbReference type="EMBL" id="CM001403">
    <property type="protein sequence ID" value="EHQ28433.1"/>
    <property type="molecule type" value="Genomic_DNA"/>
</dbReference>
<keyword evidence="8 9" id="KW-0131">Cell cycle</keyword>
<comment type="similarity">
    <text evidence="9">Belongs to the 'phage' integrase family. XerC subfamily.</text>
</comment>
<dbReference type="InterPro" id="IPR004107">
    <property type="entry name" value="Integrase_SAM-like_N"/>
</dbReference>
<evidence type="ECO:0000256" key="3">
    <source>
        <dbReference type="ARBA" id="ARBA00022618"/>
    </source>
</evidence>
<feature type="active site" evidence="9">
    <location>
        <position position="198"/>
    </location>
</feature>
<dbReference type="Pfam" id="PF00589">
    <property type="entry name" value="Phage_integrase"/>
    <property type="match status" value="1"/>
</dbReference>
<organism evidence="12 13">
    <name type="scientific">Mucilaginibacter paludis DSM 18603</name>
    <dbReference type="NCBI Taxonomy" id="714943"/>
    <lineage>
        <taxon>Bacteria</taxon>
        <taxon>Pseudomonadati</taxon>
        <taxon>Bacteroidota</taxon>
        <taxon>Sphingobacteriia</taxon>
        <taxon>Sphingobacteriales</taxon>
        <taxon>Sphingobacteriaceae</taxon>
        <taxon>Mucilaginibacter</taxon>
    </lineage>
</organism>
<dbReference type="GO" id="GO:0006313">
    <property type="term" value="P:DNA transposition"/>
    <property type="evidence" value="ECO:0007669"/>
    <property type="project" value="UniProtKB-UniRule"/>
</dbReference>
<dbReference type="GO" id="GO:0051301">
    <property type="term" value="P:cell division"/>
    <property type="evidence" value="ECO:0007669"/>
    <property type="project" value="UniProtKB-KW"/>
</dbReference>
<dbReference type="STRING" id="714943.Mucpa_4343"/>
<evidence type="ECO:0000313" key="13">
    <source>
        <dbReference type="Proteomes" id="UP000002774"/>
    </source>
</evidence>
<evidence type="ECO:0000256" key="6">
    <source>
        <dbReference type="ARBA" id="ARBA00023125"/>
    </source>
</evidence>
<dbReference type="PANTHER" id="PTHR30349">
    <property type="entry name" value="PHAGE INTEGRASE-RELATED"/>
    <property type="match status" value="1"/>
</dbReference>
<reference evidence="12" key="1">
    <citation type="submission" date="2011-09" db="EMBL/GenBank/DDBJ databases">
        <title>The permanent draft genome of Mucilaginibacter paludis DSM 18603.</title>
        <authorList>
            <consortium name="US DOE Joint Genome Institute (JGI-PGF)"/>
            <person name="Lucas S."/>
            <person name="Han J."/>
            <person name="Lapidus A."/>
            <person name="Bruce D."/>
            <person name="Goodwin L."/>
            <person name="Pitluck S."/>
            <person name="Peters L."/>
            <person name="Kyrpides N."/>
            <person name="Mavromatis K."/>
            <person name="Ivanova N."/>
            <person name="Mikhailova N."/>
            <person name="Held B."/>
            <person name="Detter J.C."/>
            <person name="Tapia R."/>
            <person name="Han C."/>
            <person name="Land M."/>
            <person name="Hauser L."/>
            <person name="Markowitz V."/>
            <person name="Cheng J.-F."/>
            <person name="Hugenholtz P."/>
            <person name="Woyke T."/>
            <person name="Wu D."/>
            <person name="Tindall B."/>
            <person name="Brambilla E."/>
            <person name="Klenk H.-P."/>
            <person name="Eisen J.A."/>
        </authorList>
    </citation>
    <scope>NUCLEOTIDE SEQUENCE [LARGE SCALE GENOMIC DNA]</scope>
    <source>
        <strain evidence="12">DSM 18603</strain>
    </source>
</reference>
<comment type="subcellular location">
    <subcellularLocation>
        <location evidence="1 9">Cytoplasm</location>
    </subcellularLocation>
</comment>
<dbReference type="InterPro" id="IPR011010">
    <property type="entry name" value="DNA_brk_join_enz"/>
</dbReference>
<keyword evidence="5 9" id="KW-0229">DNA integration</keyword>
<keyword evidence="4 9" id="KW-0159">Chromosome partition</keyword>
<dbReference type="GO" id="GO:0007059">
    <property type="term" value="P:chromosome segregation"/>
    <property type="evidence" value="ECO:0007669"/>
    <property type="project" value="UniProtKB-UniRule"/>
</dbReference>
<evidence type="ECO:0000256" key="5">
    <source>
        <dbReference type="ARBA" id="ARBA00022908"/>
    </source>
</evidence>
<evidence type="ECO:0000256" key="9">
    <source>
        <dbReference type="HAMAP-Rule" id="MF_01808"/>
    </source>
</evidence>
<dbReference type="GO" id="GO:0009037">
    <property type="term" value="F:tyrosine-based site-specific recombinase activity"/>
    <property type="evidence" value="ECO:0007669"/>
    <property type="project" value="UniProtKB-UniRule"/>
</dbReference>
<comment type="subunit">
    <text evidence="9">Forms a cyclic heterotetrameric complex composed of two molecules of XerC and two molecules of XerD.</text>
</comment>
<protein>
    <recommendedName>
        <fullName evidence="9">Tyrosine recombinase XerC</fullName>
    </recommendedName>
</protein>
<dbReference type="PROSITE" id="PS51898">
    <property type="entry name" value="TYR_RECOMBINASE"/>
    <property type="match status" value="1"/>
</dbReference>
<accession>H1Y0G6</accession>
<proteinExistence type="inferred from homology"/>
<evidence type="ECO:0000256" key="7">
    <source>
        <dbReference type="ARBA" id="ARBA00023172"/>
    </source>
</evidence>
<dbReference type="Pfam" id="PF02899">
    <property type="entry name" value="Phage_int_SAM_1"/>
    <property type="match status" value="2"/>
</dbReference>
<dbReference type="InterPro" id="IPR002104">
    <property type="entry name" value="Integrase_catalytic"/>
</dbReference>
<name>H1Y0G6_9SPHI</name>
<dbReference type="GO" id="GO:0005737">
    <property type="term" value="C:cytoplasm"/>
    <property type="evidence" value="ECO:0007669"/>
    <property type="project" value="UniProtKB-SubCell"/>
</dbReference>
<evidence type="ECO:0000313" key="12">
    <source>
        <dbReference type="EMBL" id="EHQ28433.1"/>
    </source>
</evidence>
<feature type="active site" evidence="9">
    <location>
        <position position="294"/>
    </location>
</feature>
<keyword evidence="3 9" id="KW-0132">Cell division</keyword>
<dbReference type="PANTHER" id="PTHR30349:SF77">
    <property type="entry name" value="TYROSINE RECOMBINASE XERC"/>
    <property type="match status" value="1"/>
</dbReference>
<evidence type="ECO:0000259" key="10">
    <source>
        <dbReference type="PROSITE" id="PS51898"/>
    </source>
</evidence>
<feature type="active site" evidence="9">
    <location>
        <position position="174"/>
    </location>
</feature>
<feature type="active site" evidence="9">
    <location>
        <position position="271"/>
    </location>
</feature>
<sequence length="322" mass="36692">MYIHILDAQIVFMVLERFIQYLRYEKRFSSHTITAYQTDLYQFFTYTANSADHNLSPAEAELKVKLALSHIADITYQDIREWIVQLMNDDQAAKSINRKISCLRTFFKFALREGIITANPASKIQAPKIPKRLPVVVEEDKIVSLLSSSQIFDDSFTGLRDKLVIELLFGTGIRLAELVGLKETDIDIYEGTIKVLGKRNKERVIPIHSELKLLLVHYINIKKSENFNNNSLTLIVTSKGANAYSKMVYLIVQKYLSLISTQDKKSPHVLRHSFATSLLNHGADLNAIKELLGHANLSATQIYTHNSVERLKSIYKQAHPKA</sequence>
<feature type="domain" description="Tyr recombinase" evidence="10">
    <location>
        <begin position="132"/>
        <end position="316"/>
    </location>
</feature>
<dbReference type="InterPro" id="IPR050090">
    <property type="entry name" value="Tyrosine_recombinase_XerCD"/>
</dbReference>
<keyword evidence="6 9" id="KW-0238">DNA-binding</keyword>
<dbReference type="InterPro" id="IPR013762">
    <property type="entry name" value="Integrase-like_cat_sf"/>
</dbReference>
<dbReference type="eggNOG" id="COG4974">
    <property type="taxonomic scope" value="Bacteria"/>
</dbReference>
<dbReference type="PROSITE" id="PS51900">
    <property type="entry name" value="CB"/>
    <property type="match status" value="1"/>
</dbReference>
<dbReference type="HAMAP" id="MF_01808">
    <property type="entry name" value="Recomb_XerC_XerD"/>
    <property type="match status" value="1"/>
</dbReference>
<evidence type="ECO:0000256" key="1">
    <source>
        <dbReference type="ARBA" id="ARBA00004496"/>
    </source>
</evidence>
<gene>
    <name evidence="9" type="primary">xerC</name>
    <name evidence="12" type="ORF">Mucpa_4343</name>
</gene>
<keyword evidence="13" id="KW-1185">Reference proteome</keyword>
<dbReference type="Gene3D" id="1.10.150.130">
    <property type="match status" value="1"/>
</dbReference>
<dbReference type="InterPro" id="IPR010998">
    <property type="entry name" value="Integrase_recombinase_N"/>
</dbReference>
<dbReference type="Gene3D" id="1.10.443.10">
    <property type="entry name" value="Intergrase catalytic core"/>
    <property type="match status" value="1"/>
</dbReference>
<dbReference type="HOGENOM" id="CLU_027562_9_0_10"/>
<dbReference type="GO" id="GO:0003677">
    <property type="term" value="F:DNA binding"/>
    <property type="evidence" value="ECO:0007669"/>
    <property type="project" value="UniProtKB-UniRule"/>
</dbReference>